<dbReference type="SUPFAM" id="SSF103473">
    <property type="entry name" value="MFS general substrate transporter"/>
    <property type="match status" value="1"/>
</dbReference>
<dbReference type="AlphaFoldDB" id="A0A2H0VIJ1"/>
<evidence type="ECO:0000313" key="2">
    <source>
        <dbReference type="EMBL" id="PIR98924.1"/>
    </source>
</evidence>
<dbReference type="Proteomes" id="UP000230796">
    <property type="component" value="Unassembled WGS sequence"/>
</dbReference>
<evidence type="ECO:0008006" key="4">
    <source>
        <dbReference type="Google" id="ProtNLM"/>
    </source>
</evidence>
<comment type="caution">
    <text evidence="2">The sequence shown here is derived from an EMBL/GenBank/DDBJ whole genome shotgun (WGS) entry which is preliminary data.</text>
</comment>
<accession>A0A2H0VIJ1</accession>
<name>A0A2H0VIJ1_9BACT</name>
<keyword evidence="1" id="KW-1133">Transmembrane helix</keyword>
<gene>
    <name evidence="2" type="ORF">COT87_02225</name>
</gene>
<feature type="transmembrane region" description="Helical" evidence="1">
    <location>
        <begin position="44"/>
        <end position="62"/>
    </location>
</feature>
<keyword evidence="1" id="KW-0472">Membrane</keyword>
<evidence type="ECO:0000256" key="1">
    <source>
        <dbReference type="SAM" id="Phobius"/>
    </source>
</evidence>
<sequence>MNQWITSANRATALSTLNLLTQAPYMLLAPLLGFLIDRTSPNQFAFYLGVGILIGLGVVKLAQKKDYD</sequence>
<keyword evidence="1" id="KW-0812">Transmembrane</keyword>
<proteinExistence type="predicted"/>
<protein>
    <recommendedName>
        <fullName evidence="4">Major facilitator superfamily (MFS) profile domain-containing protein</fullName>
    </recommendedName>
</protein>
<dbReference type="InterPro" id="IPR036259">
    <property type="entry name" value="MFS_trans_sf"/>
</dbReference>
<feature type="transmembrane region" description="Helical" evidence="1">
    <location>
        <begin position="12"/>
        <end position="32"/>
    </location>
</feature>
<dbReference type="EMBL" id="PFAF01000044">
    <property type="protein sequence ID" value="PIR98924.1"/>
    <property type="molecule type" value="Genomic_DNA"/>
</dbReference>
<organism evidence="2 3">
    <name type="scientific">Candidatus Collierbacteria bacterium CG10_big_fil_rev_8_21_14_0_10_44_9</name>
    <dbReference type="NCBI Taxonomy" id="1974535"/>
    <lineage>
        <taxon>Bacteria</taxon>
        <taxon>Candidatus Collieribacteriota</taxon>
    </lineage>
</organism>
<reference evidence="3" key="1">
    <citation type="submission" date="2017-09" db="EMBL/GenBank/DDBJ databases">
        <title>Depth-based differentiation of microbial function through sediment-hosted aquifers and enrichment of novel symbionts in the deep terrestrial subsurface.</title>
        <authorList>
            <person name="Probst A.J."/>
            <person name="Ladd B."/>
            <person name="Jarett J.K."/>
            <person name="Geller-Mcgrath D.E."/>
            <person name="Sieber C.M.K."/>
            <person name="Emerson J.B."/>
            <person name="Anantharaman K."/>
            <person name="Thomas B.C."/>
            <person name="Malmstrom R."/>
            <person name="Stieglmeier M."/>
            <person name="Klingl A."/>
            <person name="Woyke T."/>
            <person name="Ryan C.M."/>
            <person name="Banfield J.F."/>
        </authorList>
    </citation>
    <scope>NUCLEOTIDE SEQUENCE [LARGE SCALE GENOMIC DNA]</scope>
</reference>
<evidence type="ECO:0000313" key="3">
    <source>
        <dbReference type="Proteomes" id="UP000230796"/>
    </source>
</evidence>